<evidence type="ECO:0000313" key="2">
    <source>
        <dbReference type="Proteomes" id="UP001054945"/>
    </source>
</evidence>
<protein>
    <submittedName>
        <fullName evidence="1">Uncharacterized protein</fullName>
    </submittedName>
</protein>
<organism evidence="1 2">
    <name type="scientific">Caerostris extrusa</name>
    <name type="common">Bark spider</name>
    <name type="synonym">Caerostris bankana</name>
    <dbReference type="NCBI Taxonomy" id="172846"/>
    <lineage>
        <taxon>Eukaryota</taxon>
        <taxon>Metazoa</taxon>
        <taxon>Ecdysozoa</taxon>
        <taxon>Arthropoda</taxon>
        <taxon>Chelicerata</taxon>
        <taxon>Arachnida</taxon>
        <taxon>Araneae</taxon>
        <taxon>Araneomorphae</taxon>
        <taxon>Entelegynae</taxon>
        <taxon>Araneoidea</taxon>
        <taxon>Araneidae</taxon>
        <taxon>Caerostris</taxon>
    </lineage>
</organism>
<gene>
    <name evidence="1" type="ORF">CEXT_344541</name>
</gene>
<dbReference type="EMBL" id="BPLR01015264">
    <property type="protein sequence ID" value="GIY74838.1"/>
    <property type="molecule type" value="Genomic_DNA"/>
</dbReference>
<proteinExistence type="predicted"/>
<accession>A0AAV4VZF8</accession>
<dbReference type="AlphaFoldDB" id="A0AAV4VZF8"/>
<dbReference type="Proteomes" id="UP001054945">
    <property type="component" value="Unassembled WGS sequence"/>
</dbReference>
<name>A0AAV4VZF8_CAEEX</name>
<evidence type="ECO:0000313" key="1">
    <source>
        <dbReference type="EMBL" id="GIY74838.1"/>
    </source>
</evidence>
<comment type="caution">
    <text evidence="1">The sequence shown here is derived from an EMBL/GenBank/DDBJ whole genome shotgun (WGS) entry which is preliminary data.</text>
</comment>
<sequence>MQLEYQGLEPVTWGTESNHLVIRPMMAIDTSHTTPRNAFNFSFFQPMDSPNVNNIDFPILRKYGLHSLTTCIVCKQRDSTLTVPTPN</sequence>
<keyword evidence="2" id="KW-1185">Reference proteome</keyword>
<reference evidence="1 2" key="1">
    <citation type="submission" date="2021-06" db="EMBL/GenBank/DDBJ databases">
        <title>Caerostris extrusa draft genome.</title>
        <authorList>
            <person name="Kono N."/>
            <person name="Arakawa K."/>
        </authorList>
    </citation>
    <scope>NUCLEOTIDE SEQUENCE [LARGE SCALE GENOMIC DNA]</scope>
</reference>